<dbReference type="GO" id="GO:0016579">
    <property type="term" value="P:protein deubiquitination"/>
    <property type="evidence" value="ECO:0007669"/>
    <property type="project" value="InterPro"/>
</dbReference>
<feature type="region of interest" description="Disordered" evidence="6">
    <location>
        <begin position="66"/>
        <end position="124"/>
    </location>
</feature>
<dbReference type="PROSITE" id="PS00973">
    <property type="entry name" value="USP_2"/>
    <property type="match status" value="1"/>
</dbReference>
<protein>
    <recommendedName>
        <fullName evidence="5">Ubiquitin carboxyl-terminal hydrolase</fullName>
        <ecNumber evidence="5">3.4.19.12</ecNumber>
    </recommendedName>
</protein>
<dbReference type="OrthoDB" id="27652at2759"/>
<feature type="compositionally biased region" description="Basic and acidic residues" evidence="6">
    <location>
        <begin position="598"/>
        <end position="614"/>
    </location>
</feature>
<organism evidence="8 9">
    <name type="scientific">Schizophyllum amplum</name>
    <dbReference type="NCBI Taxonomy" id="97359"/>
    <lineage>
        <taxon>Eukaryota</taxon>
        <taxon>Fungi</taxon>
        <taxon>Dikarya</taxon>
        <taxon>Basidiomycota</taxon>
        <taxon>Agaricomycotina</taxon>
        <taxon>Agaricomycetes</taxon>
        <taxon>Agaricomycetidae</taxon>
        <taxon>Agaricales</taxon>
        <taxon>Schizophyllaceae</taxon>
        <taxon>Schizophyllum</taxon>
    </lineage>
</organism>
<feature type="domain" description="USP" evidence="7">
    <location>
        <begin position="35"/>
        <end position="399"/>
    </location>
</feature>
<dbReference type="PANTHER" id="PTHR24006">
    <property type="entry name" value="UBIQUITIN CARBOXYL-TERMINAL HYDROLASE"/>
    <property type="match status" value="1"/>
</dbReference>
<feature type="compositionally biased region" description="Pro residues" evidence="6">
    <location>
        <begin position="483"/>
        <end position="494"/>
    </location>
</feature>
<proteinExistence type="inferred from homology"/>
<dbReference type="SUPFAM" id="SSF54001">
    <property type="entry name" value="Cysteine proteinases"/>
    <property type="match status" value="1"/>
</dbReference>
<keyword evidence="5" id="KW-0788">Thiol protease</keyword>
<dbReference type="EMBL" id="VDMD01000016">
    <property type="protein sequence ID" value="TRM61638.1"/>
    <property type="molecule type" value="Genomic_DNA"/>
</dbReference>
<feature type="region of interest" description="Disordered" evidence="6">
    <location>
        <begin position="863"/>
        <end position="916"/>
    </location>
</feature>
<dbReference type="EC" id="3.4.19.12" evidence="5"/>
<dbReference type="PANTHER" id="PTHR24006:SF733">
    <property type="entry name" value="RE52890P"/>
    <property type="match status" value="1"/>
</dbReference>
<comment type="catalytic activity">
    <reaction evidence="1 5">
        <text>Thiol-dependent hydrolysis of ester, thioester, amide, peptide and isopeptide bonds formed by the C-terminal Gly of ubiquitin (a 76-residue protein attached to proteins as an intracellular targeting signal).</text>
        <dbReference type="EC" id="3.4.19.12"/>
    </reaction>
</comment>
<accession>A0A550CA15</accession>
<comment type="caution">
    <text evidence="8">The sequence shown here is derived from an EMBL/GenBank/DDBJ whole genome shotgun (WGS) entry which is preliminary data.</text>
</comment>
<evidence type="ECO:0000256" key="3">
    <source>
        <dbReference type="ARBA" id="ARBA00022670"/>
    </source>
</evidence>
<evidence type="ECO:0000259" key="7">
    <source>
        <dbReference type="PROSITE" id="PS50235"/>
    </source>
</evidence>
<dbReference type="InterPro" id="IPR050164">
    <property type="entry name" value="Peptidase_C19"/>
</dbReference>
<dbReference type="STRING" id="97359.A0A550CA15"/>
<dbReference type="PROSITE" id="PS00972">
    <property type="entry name" value="USP_1"/>
    <property type="match status" value="1"/>
</dbReference>
<evidence type="ECO:0000256" key="1">
    <source>
        <dbReference type="ARBA" id="ARBA00000707"/>
    </source>
</evidence>
<feature type="compositionally biased region" description="Acidic residues" evidence="6">
    <location>
        <begin position="557"/>
        <end position="566"/>
    </location>
</feature>
<evidence type="ECO:0000256" key="5">
    <source>
        <dbReference type="RuleBase" id="RU366025"/>
    </source>
</evidence>
<feature type="compositionally biased region" description="Polar residues" evidence="6">
    <location>
        <begin position="414"/>
        <end position="436"/>
    </location>
</feature>
<gene>
    <name evidence="8" type="ORF">BD626DRAFT_570836</name>
</gene>
<dbReference type="GO" id="GO:0004843">
    <property type="term" value="F:cysteine-type deubiquitinase activity"/>
    <property type="evidence" value="ECO:0007669"/>
    <property type="project" value="UniProtKB-UniRule"/>
</dbReference>
<evidence type="ECO:0000256" key="6">
    <source>
        <dbReference type="SAM" id="MobiDB-lite"/>
    </source>
</evidence>
<feature type="compositionally biased region" description="Polar residues" evidence="6">
    <location>
        <begin position="111"/>
        <end position="120"/>
    </location>
</feature>
<dbReference type="AlphaFoldDB" id="A0A550CA15"/>
<feature type="compositionally biased region" description="Basic and acidic residues" evidence="6">
    <location>
        <begin position="627"/>
        <end position="636"/>
    </location>
</feature>
<feature type="compositionally biased region" description="Low complexity" evidence="6">
    <location>
        <begin position="716"/>
        <end position="732"/>
    </location>
</feature>
<feature type="region of interest" description="Disordered" evidence="6">
    <location>
        <begin position="543"/>
        <end position="829"/>
    </location>
</feature>
<feature type="compositionally biased region" description="Polar residues" evidence="6">
    <location>
        <begin position="516"/>
        <end position="527"/>
    </location>
</feature>
<name>A0A550CA15_9AGAR</name>
<dbReference type="GO" id="GO:0005634">
    <property type="term" value="C:nucleus"/>
    <property type="evidence" value="ECO:0007669"/>
    <property type="project" value="TreeGrafter"/>
</dbReference>
<dbReference type="CDD" id="cd02663">
    <property type="entry name" value="Peptidase_C19G"/>
    <property type="match status" value="1"/>
</dbReference>
<keyword evidence="5" id="KW-0833">Ubl conjugation pathway</keyword>
<evidence type="ECO:0000313" key="8">
    <source>
        <dbReference type="EMBL" id="TRM61638.1"/>
    </source>
</evidence>
<dbReference type="GO" id="GO:0006508">
    <property type="term" value="P:proteolysis"/>
    <property type="evidence" value="ECO:0007669"/>
    <property type="project" value="UniProtKB-KW"/>
</dbReference>
<dbReference type="Pfam" id="PF00443">
    <property type="entry name" value="UCH"/>
    <property type="match status" value="1"/>
</dbReference>
<keyword evidence="4 5" id="KW-0378">Hydrolase</keyword>
<sequence length="916" mass="99022">MARGKWIFGAQQSAAQGDPKPGIAQVGPSADARKFGLENFGNTCYANSVIQALYFCTPFRDLMIQERDPSAPPTPRLPLSPSPPPLPFAPVRRKPERKASVSGTAPADGTPPQSHGTLNAMSPKGTVAPRAFIDKLKEVNELFRSTMHQDAHEFLNYLLNKIVEEVEQARTHTAEDLSNSVATLAPTVLSNSGSTNSGTPPEDATLVHRLFEGVLTSETRCLTCETVSSRDECFLDLSIDIEENSSVTACLRQFSASEMLCQKNKFFCDSCCDLQEAEKRMKIKKLPNVLALHLKRFKYQEDAQKYVKLAYRVAFPFELRLFNTVDDMDEPDRLFNLFAIVVHIGAGPHHGHYISIIKTLGIWLVFDDDNVYPITEAEIPKYYGDSSSGSAYVLYYQAADINLEALGIQRRTPSPISTPISRFNSTSDIPSSSPNATPALPPGLIESSESDVSDPSFPLTPVQSQAPIPIHVKPRLAPVDITIPPPHEGPPASPVTPTRPSTSKGKGLFSTLRRAPSNQARPSTSTGVVRRASLGDAAISISRAQAPPMSPAHENAHEDDGDEDETVDSHALDSQTGALPTLPMVDTSVNSARQPQSPKRENGKYKESDKEPTRKSSTWFGKRRSGKFNEKEKRPETAFATLPGSDGPQSPSGWFRNTAPRERTKVHRPAEGLMDDSAFAALATGKRHSKSPVDITHIDHRSGEPFGSSAMRSATSSAGSLSGQHSLSSGSSQRERERHHASPPAYAPPPRMSSLISPPASPQSPSRTVHKQSLSNLKPSRHKDKTKGPPPVDTPRRPATAGGGSSKLDRPLPPVPPLPHARTHINGHSFPDDVVLDIRAASSETARSQDAFVSPAGLATSYASMGGASTTSTTTTSSAGSGFKRATRKLSLTAPLRNLGRKKYKEEAGPPSAYPR</sequence>
<reference evidence="8 9" key="1">
    <citation type="journal article" date="2019" name="New Phytol.">
        <title>Comparative genomics reveals unique wood-decay strategies and fruiting body development in the Schizophyllaceae.</title>
        <authorList>
            <person name="Almasi E."/>
            <person name="Sahu N."/>
            <person name="Krizsan K."/>
            <person name="Balint B."/>
            <person name="Kovacs G.M."/>
            <person name="Kiss B."/>
            <person name="Cseklye J."/>
            <person name="Drula E."/>
            <person name="Henrissat B."/>
            <person name="Nagy I."/>
            <person name="Chovatia M."/>
            <person name="Adam C."/>
            <person name="LaButti K."/>
            <person name="Lipzen A."/>
            <person name="Riley R."/>
            <person name="Grigoriev I.V."/>
            <person name="Nagy L.G."/>
        </authorList>
    </citation>
    <scope>NUCLEOTIDE SEQUENCE [LARGE SCALE GENOMIC DNA]</scope>
    <source>
        <strain evidence="8 9">NL-1724</strain>
    </source>
</reference>
<dbReference type="InterPro" id="IPR028889">
    <property type="entry name" value="USP"/>
</dbReference>
<dbReference type="InterPro" id="IPR001394">
    <property type="entry name" value="Peptidase_C19_UCH"/>
</dbReference>
<dbReference type="Proteomes" id="UP000320762">
    <property type="component" value="Unassembled WGS sequence"/>
</dbReference>
<dbReference type="GO" id="GO:0005829">
    <property type="term" value="C:cytosol"/>
    <property type="evidence" value="ECO:0007669"/>
    <property type="project" value="TreeGrafter"/>
</dbReference>
<comment type="similarity">
    <text evidence="2 5">Belongs to the peptidase C19 family.</text>
</comment>
<feature type="compositionally biased region" description="Polar residues" evidence="6">
    <location>
        <begin position="587"/>
        <end position="597"/>
    </location>
</feature>
<dbReference type="InterPro" id="IPR018200">
    <property type="entry name" value="USP_CS"/>
</dbReference>
<feature type="compositionally biased region" description="Pro residues" evidence="6">
    <location>
        <begin position="70"/>
        <end position="88"/>
    </location>
</feature>
<feature type="compositionally biased region" description="Polar residues" evidence="6">
    <location>
        <begin position="495"/>
        <end position="504"/>
    </location>
</feature>
<dbReference type="InterPro" id="IPR038765">
    <property type="entry name" value="Papain-like_cys_pep_sf"/>
</dbReference>
<dbReference type="Gene3D" id="3.90.70.10">
    <property type="entry name" value="Cysteine proteinases"/>
    <property type="match status" value="1"/>
</dbReference>
<evidence type="ECO:0000256" key="4">
    <source>
        <dbReference type="ARBA" id="ARBA00022801"/>
    </source>
</evidence>
<dbReference type="PROSITE" id="PS50235">
    <property type="entry name" value="USP_3"/>
    <property type="match status" value="1"/>
</dbReference>
<keyword evidence="3 5" id="KW-0645">Protease</keyword>
<evidence type="ECO:0000313" key="9">
    <source>
        <dbReference type="Proteomes" id="UP000320762"/>
    </source>
</evidence>
<feature type="compositionally biased region" description="Polar residues" evidence="6">
    <location>
        <begin position="763"/>
        <end position="778"/>
    </location>
</feature>
<feature type="compositionally biased region" description="Low complexity" evidence="6">
    <location>
        <begin position="863"/>
        <end position="882"/>
    </location>
</feature>
<evidence type="ECO:0000256" key="2">
    <source>
        <dbReference type="ARBA" id="ARBA00009085"/>
    </source>
</evidence>
<keyword evidence="9" id="KW-1185">Reference proteome</keyword>
<feature type="region of interest" description="Disordered" evidence="6">
    <location>
        <begin position="414"/>
        <end position="531"/>
    </location>
</feature>